<dbReference type="PANTHER" id="PTHR34717:SF1">
    <property type="entry name" value="EG:BACR7A4.20 PROTEIN"/>
    <property type="match status" value="1"/>
</dbReference>
<accession>A0A8X6PHR1</accession>
<dbReference type="Proteomes" id="UP000887013">
    <property type="component" value="Unassembled WGS sequence"/>
</dbReference>
<name>A0A8X6PHR1_NEPPI</name>
<protein>
    <submittedName>
        <fullName evidence="1">Phosphoenolpyruvate synthase</fullName>
    </submittedName>
</protein>
<keyword evidence="2" id="KW-1185">Reference proteome</keyword>
<reference evidence="1" key="1">
    <citation type="submission" date="2020-08" db="EMBL/GenBank/DDBJ databases">
        <title>Multicomponent nature underlies the extraordinary mechanical properties of spider dragline silk.</title>
        <authorList>
            <person name="Kono N."/>
            <person name="Nakamura H."/>
            <person name="Mori M."/>
            <person name="Yoshida Y."/>
            <person name="Ohtoshi R."/>
            <person name="Malay A.D."/>
            <person name="Moran D.A.P."/>
            <person name="Tomita M."/>
            <person name="Numata K."/>
            <person name="Arakawa K."/>
        </authorList>
    </citation>
    <scope>NUCLEOTIDE SEQUENCE</scope>
</reference>
<comment type="caution">
    <text evidence="1">The sequence shown here is derived from an EMBL/GenBank/DDBJ whole genome shotgun (WGS) entry which is preliminary data.</text>
</comment>
<sequence>MVIFNNSEIKKQLLFLKCHCDGIHFFGVDSGENWIDVCINKIEENLAVVWIILKLYNGEEYRLPGGSDLRIPYIDNESLFSASGLQIRCLSPLRKWRISFNGLLQQYNDENATELVHVKFSFVWLSMSLARESNFDFNPKDLAQAFANASYDVGLPDLSW</sequence>
<evidence type="ECO:0000313" key="2">
    <source>
        <dbReference type="Proteomes" id="UP000887013"/>
    </source>
</evidence>
<dbReference type="OrthoDB" id="6433137at2759"/>
<dbReference type="EMBL" id="BMAW01069955">
    <property type="protein sequence ID" value="GFT71246.1"/>
    <property type="molecule type" value="Genomic_DNA"/>
</dbReference>
<dbReference type="AlphaFoldDB" id="A0A8X6PHR1"/>
<evidence type="ECO:0000313" key="1">
    <source>
        <dbReference type="EMBL" id="GFT71246.1"/>
    </source>
</evidence>
<proteinExistence type="predicted"/>
<gene>
    <name evidence="1" type="primary">pps_9</name>
    <name evidence="1" type="ORF">NPIL_9791</name>
</gene>
<dbReference type="PANTHER" id="PTHR34717">
    <property type="entry name" value="EG:BACR7A4.20 PROTEIN"/>
    <property type="match status" value="1"/>
</dbReference>
<organism evidence="1 2">
    <name type="scientific">Nephila pilipes</name>
    <name type="common">Giant wood spider</name>
    <name type="synonym">Nephila maculata</name>
    <dbReference type="NCBI Taxonomy" id="299642"/>
    <lineage>
        <taxon>Eukaryota</taxon>
        <taxon>Metazoa</taxon>
        <taxon>Ecdysozoa</taxon>
        <taxon>Arthropoda</taxon>
        <taxon>Chelicerata</taxon>
        <taxon>Arachnida</taxon>
        <taxon>Araneae</taxon>
        <taxon>Araneomorphae</taxon>
        <taxon>Entelegynae</taxon>
        <taxon>Araneoidea</taxon>
        <taxon>Nephilidae</taxon>
        <taxon>Nephila</taxon>
    </lineage>
</organism>